<dbReference type="AlphaFoldDB" id="A0A4U1IAT7"/>
<organism evidence="2 3">
    <name type="scientific">Polyangium fumosum</name>
    <dbReference type="NCBI Taxonomy" id="889272"/>
    <lineage>
        <taxon>Bacteria</taxon>
        <taxon>Pseudomonadati</taxon>
        <taxon>Myxococcota</taxon>
        <taxon>Polyangia</taxon>
        <taxon>Polyangiales</taxon>
        <taxon>Polyangiaceae</taxon>
        <taxon>Polyangium</taxon>
    </lineage>
</organism>
<evidence type="ECO:0000313" key="2">
    <source>
        <dbReference type="EMBL" id="TKC90577.1"/>
    </source>
</evidence>
<keyword evidence="3" id="KW-1185">Reference proteome</keyword>
<dbReference type="Proteomes" id="UP000309215">
    <property type="component" value="Unassembled WGS sequence"/>
</dbReference>
<gene>
    <name evidence="2" type="ORF">E8A74_50855</name>
</gene>
<feature type="compositionally biased region" description="Basic residues" evidence="1">
    <location>
        <begin position="16"/>
        <end position="39"/>
    </location>
</feature>
<feature type="non-terminal residue" evidence="2">
    <location>
        <position position="1"/>
    </location>
</feature>
<accession>A0A4U1IAT7</accession>
<feature type="region of interest" description="Disordered" evidence="1">
    <location>
        <begin position="16"/>
        <end position="41"/>
    </location>
</feature>
<dbReference type="EMBL" id="SSMQ01000147">
    <property type="protein sequence ID" value="TKC90577.1"/>
    <property type="molecule type" value="Genomic_DNA"/>
</dbReference>
<sequence length="62" mass="8022">PRLRPRPWRRRLRPRPWRRPPRLRPWRRPPRPRPLRRAPRCSTPRWCRWSTLRRCSPTPRRC</sequence>
<reference evidence="2 3" key="1">
    <citation type="submission" date="2019-04" db="EMBL/GenBank/DDBJ databases">
        <authorList>
            <person name="Li Y."/>
            <person name="Wang J."/>
        </authorList>
    </citation>
    <scope>NUCLEOTIDE SEQUENCE [LARGE SCALE GENOMIC DNA]</scope>
    <source>
        <strain evidence="2 3">DSM 14668</strain>
    </source>
</reference>
<protein>
    <submittedName>
        <fullName evidence="2">Uncharacterized protein</fullName>
    </submittedName>
</protein>
<proteinExistence type="predicted"/>
<evidence type="ECO:0000313" key="3">
    <source>
        <dbReference type="Proteomes" id="UP000309215"/>
    </source>
</evidence>
<evidence type="ECO:0000256" key="1">
    <source>
        <dbReference type="SAM" id="MobiDB-lite"/>
    </source>
</evidence>
<comment type="caution">
    <text evidence="2">The sequence shown here is derived from an EMBL/GenBank/DDBJ whole genome shotgun (WGS) entry which is preliminary data.</text>
</comment>
<name>A0A4U1IAT7_9BACT</name>